<dbReference type="OrthoDB" id="73695at2759"/>
<evidence type="ECO:0000313" key="2">
    <source>
        <dbReference type="Proteomes" id="UP000243217"/>
    </source>
</evidence>
<sequence length="359" mass="41780">MNDLTLLLPDVFPELLVDHDMSTNIMSDFLSSTIDFGKPSKRSYQRPKEALDELRAQEKQLLQQLQNVKFKKQLVPINSRWKTRAIEQAQCAHRARLENKRLRELVQGQIEVIQSLDRLLKKQEKIPKTMIGVLQIENRQTDLEALMKYLYDQIELEWIRHRLHDAREKNEEIVCTFTQSNYGDYVKLHNHSSVAMPLNYIAMSNLLWNHNLSAHHPVCEVLNAYHEDLLYLRENFTSKSLSVPTLESRHGMRRYIEPNRVVFLWHSIMDDALQPHEKDHLICNRTGIVILYPKGKNECTLQTYITMSTPTIPDSLQSTSPSLSVLNQLIVEVAEAHRAKFGPGIQKLINLRQRQITCA</sequence>
<comment type="caution">
    <text evidence="1">The sequence shown here is derived from an EMBL/GenBank/DDBJ whole genome shotgun (WGS) entry which is preliminary data.</text>
</comment>
<name>A0A1V9ZQE2_9STRA</name>
<dbReference type="STRING" id="74557.A0A1V9ZQE2"/>
<proteinExistence type="predicted"/>
<protein>
    <recommendedName>
        <fullName evidence="3">M96 mating-specific protein family</fullName>
    </recommendedName>
</protein>
<dbReference type="EMBL" id="JNBS01001734">
    <property type="protein sequence ID" value="OQS00223.1"/>
    <property type="molecule type" value="Genomic_DNA"/>
</dbReference>
<dbReference type="Proteomes" id="UP000243217">
    <property type="component" value="Unassembled WGS sequence"/>
</dbReference>
<gene>
    <name evidence="1" type="ORF">THRCLA_21717</name>
</gene>
<accession>A0A1V9ZQE2</accession>
<reference evidence="1 2" key="1">
    <citation type="journal article" date="2014" name="Genome Biol. Evol.">
        <title>The secreted proteins of Achlya hypogyna and Thraustotheca clavata identify the ancestral oomycete secretome and reveal gene acquisitions by horizontal gene transfer.</title>
        <authorList>
            <person name="Misner I."/>
            <person name="Blouin N."/>
            <person name="Leonard G."/>
            <person name="Richards T.A."/>
            <person name="Lane C.E."/>
        </authorList>
    </citation>
    <scope>NUCLEOTIDE SEQUENCE [LARGE SCALE GENOMIC DNA]</scope>
    <source>
        <strain evidence="1 2">ATCC 34112</strain>
    </source>
</reference>
<evidence type="ECO:0008006" key="3">
    <source>
        <dbReference type="Google" id="ProtNLM"/>
    </source>
</evidence>
<keyword evidence="2" id="KW-1185">Reference proteome</keyword>
<dbReference type="AlphaFoldDB" id="A0A1V9ZQE2"/>
<evidence type="ECO:0000313" key="1">
    <source>
        <dbReference type="EMBL" id="OQS00223.1"/>
    </source>
</evidence>
<organism evidence="1 2">
    <name type="scientific">Thraustotheca clavata</name>
    <dbReference type="NCBI Taxonomy" id="74557"/>
    <lineage>
        <taxon>Eukaryota</taxon>
        <taxon>Sar</taxon>
        <taxon>Stramenopiles</taxon>
        <taxon>Oomycota</taxon>
        <taxon>Saprolegniomycetes</taxon>
        <taxon>Saprolegniales</taxon>
        <taxon>Achlyaceae</taxon>
        <taxon>Thraustotheca</taxon>
    </lineage>
</organism>